<proteinExistence type="predicted"/>
<dbReference type="HOGENOM" id="CLU_3125883_0_0_1"/>
<reference evidence="1 2" key="1">
    <citation type="journal article" date="2011" name="Science">
        <title>Comparative functional genomics of the fission yeasts.</title>
        <authorList>
            <person name="Rhind N."/>
            <person name="Chen Z."/>
            <person name="Yassour M."/>
            <person name="Thompson D.A."/>
            <person name="Haas B.J."/>
            <person name="Habib N."/>
            <person name="Wapinski I."/>
            <person name="Roy S."/>
            <person name="Lin M.F."/>
            <person name="Heiman D.I."/>
            <person name="Young S.K."/>
            <person name="Furuya K."/>
            <person name="Guo Y."/>
            <person name="Pidoux A."/>
            <person name="Chen H.M."/>
            <person name="Robbertse B."/>
            <person name="Goldberg J.M."/>
            <person name="Aoki K."/>
            <person name="Bayne E.H."/>
            <person name="Berlin A.M."/>
            <person name="Desjardins C.A."/>
            <person name="Dobbs E."/>
            <person name="Dukaj L."/>
            <person name="Fan L."/>
            <person name="FitzGerald M.G."/>
            <person name="French C."/>
            <person name="Gujja S."/>
            <person name="Hansen K."/>
            <person name="Keifenheim D."/>
            <person name="Levin J.Z."/>
            <person name="Mosher R.A."/>
            <person name="Mueller C.A."/>
            <person name="Pfiffner J."/>
            <person name="Priest M."/>
            <person name="Russ C."/>
            <person name="Smialowska A."/>
            <person name="Swoboda P."/>
            <person name="Sykes S.M."/>
            <person name="Vaughn M."/>
            <person name="Vengrova S."/>
            <person name="Yoder R."/>
            <person name="Zeng Q."/>
            <person name="Allshire R."/>
            <person name="Baulcombe D."/>
            <person name="Birren B.W."/>
            <person name="Brown W."/>
            <person name="Ekwall K."/>
            <person name="Kellis M."/>
            <person name="Leatherwood J."/>
            <person name="Levin H."/>
            <person name="Margalit H."/>
            <person name="Martienssen R."/>
            <person name="Nieduszynski C.A."/>
            <person name="Spatafora J.W."/>
            <person name="Friedman N."/>
            <person name="Dalgaard J.Z."/>
            <person name="Baumann P."/>
            <person name="Niki H."/>
            <person name="Regev A."/>
            <person name="Nusbaum C."/>
        </authorList>
    </citation>
    <scope>NUCLEOTIDE SEQUENCE [LARGE SCALE GENOMIC DNA]</scope>
    <source>
        <strain evidence="2">OY26 / ATCC MYA-4695 / CBS 11777 / NBRC 106824 / NRRL Y48691</strain>
    </source>
</reference>
<dbReference type="GeneID" id="25039103"/>
<sequence length="50" mass="5850">MPIRCFASFQKSSRLISSAHKNVQTYQERFVVPANPQQELEYMHEPKPTV</sequence>
<organism evidence="1 2">
    <name type="scientific">Schizosaccharomyces cryophilus (strain OY26 / ATCC MYA-4695 / CBS 11777 / NBRC 106824 / NRRL Y48691)</name>
    <name type="common">Fission yeast</name>
    <dbReference type="NCBI Taxonomy" id="653667"/>
    <lineage>
        <taxon>Eukaryota</taxon>
        <taxon>Fungi</taxon>
        <taxon>Dikarya</taxon>
        <taxon>Ascomycota</taxon>
        <taxon>Taphrinomycotina</taxon>
        <taxon>Schizosaccharomycetes</taxon>
        <taxon>Schizosaccharomycetales</taxon>
        <taxon>Schizosaccharomycetaceae</taxon>
        <taxon>Schizosaccharomyces</taxon>
    </lineage>
</organism>
<accession>S9VWV0</accession>
<dbReference type="EMBL" id="KE546990">
    <property type="protein sequence ID" value="EPY52133.1"/>
    <property type="molecule type" value="Genomic_DNA"/>
</dbReference>
<dbReference type="RefSeq" id="XP_013023516.1">
    <property type="nucleotide sequence ID" value="XM_013168062.1"/>
</dbReference>
<dbReference type="Proteomes" id="UP000015464">
    <property type="component" value="Unassembled WGS sequence"/>
</dbReference>
<keyword evidence="2" id="KW-1185">Reference proteome</keyword>
<evidence type="ECO:0000313" key="1">
    <source>
        <dbReference type="EMBL" id="EPY52133.1"/>
    </source>
</evidence>
<gene>
    <name evidence="1" type="ORF">SPOG_04790</name>
</gene>
<evidence type="ECO:0000313" key="2">
    <source>
        <dbReference type="Proteomes" id="UP000015464"/>
    </source>
</evidence>
<name>S9VWV0_SCHCR</name>
<protein>
    <submittedName>
        <fullName evidence="1">Uncharacterized protein</fullName>
    </submittedName>
</protein>
<dbReference type="AlphaFoldDB" id="S9VWV0"/>